<gene>
    <name evidence="2" type="ORF">JQN70_17485</name>
</gene>
<accession>A0ABS2CSP7</accession>
<sequence>MRTAVATTATLLVTAALTPQAFAATLEVNSATGIGSHLCNVTADGGPAGEACFRKDGDYFYLFSYNPGDRVAVQWKLTDGSRQGLIRWNPTERYRWGVKNKNFYEYKTVQFRFGVCQGGGCDTIGEVAWQTGWKTASVD</sequence>
<feature type="signal peptide" evidence="1">
    <location>
        <begin position="1"/>
        <end position="23"/>
    </location>
</feature>
<organism evidence="2 3">
    <name type="scientific">Phycicoccus sonneratiae</name>
    <dbReference type="NCBI Taxonomy" id="2807628"/>
    <lineage>
        <taxon>Bacteria</taxon>
        <taxon>Bacillati</taxon>
        <taxon>Actinomycetota</taxon>
        <taxon>Actinomycetes</taxon>
        <taxon>Micrococcales</taxon>
        <taxon>Intrasporangiaceae</taxon>
        <taxon>Phycicoccus</taxon>
    </lineage>
</organism>
<keyword evidence="1" id="KW-0732">Signal</keyword>
<reference evidence="2" key="1">
    <citation type="submission" date="2021-02" db="EMBL/GenBank/DDBJ databases">
        <title>Phycicoccus sp. MQZ13P-5T, whole genome shotgun sequence.</title>
        <authorList>
            <person name="Tuo L."/>
        </authorList>
    </citation>
    <scope>NUCLEOTIDE SEQUENCE</scope>
    <source>
        <strain evidence="2">MQZ13P-5</strain>
    </source>
</reference>
<feature type="chain" id="PRO_5046266599" evidence="1">
    <location>
        <begin position="24"/>
        <end position="139"/>
    </location>
</feature>
<dbReference type="Proteomes" id="UP001430172">
    <property type="component" value="Unassembled WGS sequence"/>
</dbReference>
<name>A0ABS2CSP7_9MICO</name>
<evidence type="ECO:0000256" key="1">
    <source>
        <dbReference type="SAM" id="SignalP"/>
    </source>
</evidence>
<evidence type="ECO:0000313" key="3">
    <source>
        <dbReference type="Proteomes" id="UP001430172"/>
    </source>
</evidence>
<evidence type="ECO:0000313" key="2">
    <source>
        <dbReference type="EMBL" id="MBM6402191.1"/>
    </source>
</evidence>
<proteinExistence type="predicted"/>
<dbReference type="RefSeq" id="WP_204132663.1">
    <property type="nucleotide sequence ID" value="NZ_JAFDVD010000022.1"/>
</dbReference>
<protein>
    <submittedName>
        <fullName evidence="2">Uncharacterized protein</fullName>
    </submittedName>
</protein>
<keyword evidence="3" id="KW-1185">Reference proteome</keyword>
<comment type="caution">
    <text evidence="2">The sequence shown here is derived from an EMBL/GenBank/DDBJ whole genome shotgun (WGS) entry which is preliminary data.</text>
</comment>
<dbReference type="EMBL" id="JAFDVD010000022">
    <property type="protein sequence ID" value="MBM6402191.1"/>
    <property type="molecule type" value="Genomic_DNA"/>
</dbReference>